<dbReference type="CDD" id="cd04301">
    <property type="entry name" value="NAT_SF"/>
    <property type="match status" value="1"/>
</dbReference>
<keyword evidence="2" id="KW-0472">Membrane</keyword>
<gene>
    <name evidence="5" type="primary">LOC102807544</name>
</gene>
<feature type="transmembrane region" description="Helical" evidence="2">
    <location>
        <begin position="66"/>
        <end position="86"/>
    </location>
</feature>
<dbReference type="InterPro" id="IPR050769">
    <property type="entry name" value="NAT_camello-type"/>
</dbReference>
<evidence type="ECO:0000256" key="1">
    <source>
        <dbReference type="ARBA" id="ARBA00022679"/>
    </source>
</evidence>
<dbReference type="Proteomes" id="UP000694865">
    <property type="component" value="Unplaced"/>
</dbReference>
<dbReference type="Pfam" id="PF00583">
    <property type="entry name" value="Acetyltransf_1"/>
    <property type="match status" value="1"/>
</dbReference>
<evidence type="ECO:0000313" key="4">
    <source>
        <dbReference type="Proteomes" id="UP000694865"/>
    </source>
</evidence>
<dbReference type="PROSITE" id="PS51186">
    <property type="entry name" value="GNAT"/>
    <property type="match status" value="1"/>
</dbReference>
<dbReference type="InterPro" id="IPR016181">
    <property type="entry name" value="Acyl_CoA_acyltransferase"/>
</dbReference>
<dbReference type="Gene3D" id="3.40.630.30">
    <property type="match status" value="1"/>
</dbReference>
<evidence type="ECO:0000259" key="3">
    <source>
        <dbReference type="PROSITE" id="PS51186"/>
    </source>
</evidence>
<dbReference type="SUPFAM" id="SSF55729">
    <property type="entry name" value="Acyl-CoA N-acyltransferases (Nat)"/>
    <property type="match status" value="1"/>
</dbReference>
<name>A0ABM0MSR1_SACKO</name>
<accession>A0ABM0MSR1</accession>
<dbReference type="RefSeq" id="XP_006823052.1">
    <property type="nucleotide sequence ID" value="XM_006822989.1"/>
</dbReference>
<protein>
    <submittedName>
        <fullName evidence="5">N-acetyltransferase 8-like</fullName>
    </submittedName>
</protein>
<reference evidence="5" key="1">
    <citation type="submission" date="2025-08" db="UniProtKB">
        <authorList>
            <consortium name="RefSeq"/>
        </authorList>
    </citation>
    <scope>IDENTIFICATION</scope>
    <source>
        <tissue evidence="5">Testes</tissue>
    </source>
</reference>
<keyword evidence="2" id="KW-1133">Transmembrane helix</keyword>
<dbReference type="InterPro" id="IPR000182">
    <property type="entry name" value="GNAT_dom"/>
</dbReference>
<organism evidence="4 5">
    <name type="scientific">Saccoglossus kowalevskii</name>
    <name type="common">Acorn worm</name>
    <dbReference type="NCBI Taxonomy" id="10224"/>
    <lineage>
        <taxon>Eukaryota</taxon>
        <taxon>Metazoa</taxon>
        <taxon>Hemichordata</taxon>
        <taxon>Enteropneusta</taxon>
        <taxon>Harrimaniidae</taxon>
        <taxon>Saccoglossus</taxon>
    </lineage>
</organism>
<sequence length="223" mass="25824">MTAKKDILEIRELRKPEEKEALRLLEFYGLALGVVKPLFIHVTTHPISILLMMFISVAFFKLSGSFLISLLLPMPVLAFIYTLKNLPLLSRRHRKRHIDRTRGFYAHYRCREGCNFFVALHDGKIVGTVGVDRKSPGVGEIRRMVVHPRHRRIGLACRLLAVAEEYCRKVESYRYIELSTSHVQRPAIAFYTKQGYQLVNVTPLSVFVPGYVSHDNWNFRKVI</sequence>
<keyword evidence="1" id="KW-0808">Transferase</keyword>
<dbReference type="PANTHER" id="PTHR13947:SF37">
    <property type="entry name" value="LD18367P"/>
    <property type="match status" value="1"/>
</dbReference>
<evidence type="ECO:0000256" key="2">
    <source>
        <dbReference type="SAM" id="Phobius"/>
    </source>
</evidence>
<evidence type="ECO:0000313" key="5">
    <source>
        <dbReference type="RefSeq" id="XP_006823052.1"/>
    </source>
</evidence>
<keyword evidence="4" id="KW-1185">Reference proteome</keyword>
<feature type="transmembrane region" description="Helical" evidence="2">
    <location>
        <begin position="38"/>
        <end position="60"/>
    </location>
</feature>
<proteinExistence type="predicted"/>
<dbReference type="GeneID" id="102807544"/>
<dbReference type="PANTHER" id="PTHR13947">
    <property type="entry name" value="GNAT FAMILY N-ACETYLTRANSFERASE"/>
    <property type="match status" value="1"/>
</dbReference>
<feature type="domain" description="N-acetyltransferase" evidence="3">
    <location>
        <begin position="76"/>
        <end position="223"/>
    </location>
</feature>
<keyword evidence="2" id="KW-0812">Transmembrane</keyword>